<proteinExistence type="predicted"/>
<evidence type="ECO:0000259" key="1">
    <source>
        <dbReference type="Pfam" id="PF06722"/>
    </source>
</evidence>
<reference evidence="2 3" key="1">
    <citation type="journal article" date="2023" name="Environ Microbiome">
        <title>A coral-associated actinobacterium mitigates coral bleaching under heat stress.</title>
        <authorList>
            <person name="Li J."/>
            <person name="Zou Y."/>
            <person name="Li Q."/>
            <person name="Zhang J."/>
            <person name="Bourne D.G."/>
            <person name="Lyu Y."/>
            <person name="Liu C."/>
            <person name="Zhang S."/>
        </authorList>
    </citation>
    <scope>NUCLEOTIDE SEQUENCE [LARGE SCALE GENOMIC DNA]</scope>
    <source>
        <strain evidence="2 3">SCSIO 13291</strain>
    </source>
</reference>
<keyword evidence="3" id="KW-1185">Reference proteome</keyword>
<feature type="domain" description="Erythromycin biosynthesis protein CIII-like C-terminal" evidence="1">
    <location>
        <begin position="272"/>
        <end position="392"/>
    </location>
</feature>
<dbReference type="EMBL" id="CP115965">
    <property type="protein sequence ID" value="WZX00108.1"/>
    <property type="molecule type" value="Genomic_DNA"/>
</dbReference>
<dbReference type="SUPFAM" id="SSF53756">
    <property type="entry name" value="UDP-Glycosyltransferase/glycogen phosphorylase"/>
    <property type="match status" value="1"/>
</dbReference>
<dbReference type="PANTHER" id="PTHR48050">
    <property type="entry name" value="STEROL 3-BETA-GLUCOSYLTRANSFERASE"/>
    <property type="match status" value="1"/>
</dbReference>
<gene>
    <name evidence="2" type="ORF">PCC79_07980</name>
</gene>
<accession>A0ABZ3CDR8</accession>
<dbReference type="Proteomes" id="UP001434337">
    <property type="component" value="Chromosome"/>
</dbReference>
<evidence type="ECO:0000313" key="3">
    <source>
        <dbReference type="Proteomes" id="UP001434337"/>
    </source>
</evidence>
<dbReference type="Gene3D" id="3.40.50.2000">
    <property type="entry name" value="Glycogen Phosphorylase B"/>
    <property type="match status" value="2"/>
</dbReference>
<dbReference type="RefSeq" id="WP_232547984.1">
    <property type="nucleotide sequence ID" value="NZ_CP115965.1"/>
</dbReference>
<dbReference type="InterPro" id="IPR010610">
    <property type="entry name" value="EryCIII-like_C"/>
</dbReference>
<dbReference type="PANTHER" id="PTHR48050:SF13">
    <property type="entry name" value="STEROL 3-BETA-GLUCOSYLTRANSFERASE UGT80A2"/>
    <property type="match status" value="1"/>
</dbReference>
<dbReference type="InterPro" id="IPR050426">
    <property type="entry name" value="Glycosyltransferase_28"/>
</dbReference>
<evidence type="ECO:0000313" key="2">
    <source>
        <dbReference type="EMBL" id="WZX00108.1"/>
    </source>
</evidence>
<sequence length="409" mass="44306">MATFLFATTPVPAHTWNAQTFAAGLTAAGHRVVWYAGDAFARDVARTGAEFRPFRRATQPTTRGLDQLNTPLDVLDAFRSYFIGDAAARASDLTSLIHSERPDALFTESLCFGAGLAAEAAGLPWASFGDGPLMYAEADTPPFGSGLPFRTEPRHLRRNRVVSGVVRRGMRPARRSYDRARADAGLPPQRGPVLQANQSPHLHLHAAVPGFEYPRAHLPAHVHFIGAIQPFRPEPFEPPPGWAELVAGRRRLAVITQGTLRDDPRELIRPALRALARLDVDVLVLTSRPSEAPPGVTAAYVPYEQALPHASVLLTNGGFTGVTMALAHGVPVVQAGVTEEKSDIGARVAWSGAGVRLGTSRPSARAVRRAVRRVLEDPQYATRAAVLQEEFARYDSGQLAITLLEDLIR</sequence>
<organism evidence="2 3">
    <name type="scientific">Propioniciclava soli</name>
    <dbReference type="NCBI Taxonomy" id="2775081"/>
    <lineage>
        <taxon>Bacteria</taxon>
        <taxon>Bacillati</taxon>
        <taxon>Actinomycetota</taxon>
        <taxon>Actinomycetes</taxon>
        <taxon>Propionibacteriales</taxon>
        <taxon>Propionibacteriaceae</taxon>
        <taxon>Propioniciclava</taxon>
    </lineage>
</organism>
<dbReference type="Pfam" id="PF06722">
    <property type="entry name" value="EryCIII-like_C"/>
    <property type="match status" value="1"/>
</dbReference>
<name>A0ABZ3CDR8_9ACTN</name>
<protein>
    <recommendedName>
        <fullName evidence="1">Erythromycin biosynthesis protein CIII-like C-terminal domain-containing protein</fullName>
    </recommendedName>
</protein>